<evidence type="ECO:0000256" key="5">
    <source>
        <dbReference type="ARBA" id="ARBA00022692"/>
    </source>
</evidence>
<dbReference type="Pfam" id="PF03845">
    <property type="entry name" value="Spore_permease"/>
    <property type="match status" value="1"/>
</dbReference>
<evidence type="ECO:0000256" key="3">
    <source>
        <dbReference type="ARBA" id="ARBA00022448"/>
    </source>
</evidence>
<comment type="similarity">
    <text evidence="2">Belongs to the amino acid-polyamine-organocation (APC) superfamily. Spore germination protein (SGP) (TC 2.A.3.9) family.</text>
</comment>
<dbReference type="Proteomes" id="UP000282892">
    <property type="component" value="Chromosome"/>
</dbReference>
<feature type="transmembrane region" description="Helical" evidence="8">
    <location>
        <begin position="278"/>
        <end position="302"/>
    </location>
</feature>
<name>A0A3Q9QY29_9BACI</name>
<accession>A0A3Q9QY29</accession>
<keyword evidence="3" id="KW-0813">Transport</keyword>
<evidence type="ECO:0000256" key="4">
    <source>
        <dbReference type="ARBA" id="ARBA00022544"/>
    </source>
</evidence>
<gene>
    <name evidence="9" type="ORF">CHR53_24350</name>
</gene>
<dbReference type="PANTHER" id="PTHR34975">
    <property type="entry name" value="SPORE GERMINATION PROTEIN A2"/>
    <property type="match status" value="1"/>
</dbReference>
<evidence type="ECO:0000256" key="2">
    <source>
        <dbReference type="ARBA" id="ARBA00007998"/>
    </source>
</evidence>
<evidence type="ECO:0000256" key="7">
    <source>
        <dbReference type="ARBA" id="ARBA00023136"/>
    </source>
</evidence>
<dbReference type="NCBIfam" id="TIGR00912">
    <property type="entry name" value="2A0309"/>
    <property type="match status" value="1"/>
</dbReference>
<sequence>MSGRVLSYMNKIKIDQKQMFSLMFLFVLSAIVTSLTPNAGQDSWISIFIGMLGSLCLYLFIFCQIFNHYPELPLTGILVKVFSKYIGIPLSLVYLCYFVYITAIATRHLADTITTHILSETPIAVVCFLMILLIVYGCYLGFEVLGRTAEILLIWMVIFGLTGNLSVIASGIIKWKNLQPVLENGWLPVLKDAFLVSFSFPMGEIFLFLMFLPYLNRPESARKAGSAALVLSGLSLSWTFMLIITVIGPSGADAADIPLLNMVEKINVGNFIQRMDSIVVGTFVLGFFIKISLYFYAIVLGVTDVFKIKNYRRMIIPAASLVFITTFFIGEYKEEYGRFRQEIFPYIVELPLIIGIPLLLLFLIWIRKRFKKK</sequence>
<feature type="transmembrane region" description="Helical" evidence="8">
    <location>
        <begin position="85"/>
        <end position="103"/>
    </location>
</feature>
<feature type="transmembrane region" description="Helical" evidence="8">
    <location>
        <begin position="193"/>
        <end position="215"/>
    </location>
</feature>
<feature type="transmembrane region" description="Helical" evidence="8">
    <location>
        <begin position="152"/>
        <end position="173"/>
    </location>
</feature>
<dbReference type="KEGG" id="nmk:CHR53_24350"/>
<proteinExistence type="inferred from homology"/>
<keyword evidence="5 8" id="KW-0812">Transmembrane</keyword>
<evidence type="ECO:0000313" key="10">
    <source>
        <dbReference type="Proteomes" id="UP000282892"/>
    </source>
</evidence>
<feature type="transmembrane region" description="Helical" evidence="8">
    <location>
        <begin position="123"/>
        <end position="145"/>
    </location>
</feature>
<feature type="transmembrane region" description="Helical" evidence="8">
    <location>
        <begin position="20"/>
        <end position="37"/>
    </location>
</feature>
<dbReference type="InterPro" id="IPR004761">
    <property type="entry name" value="Spore_GerAB"/>
</dbReference>
<keyword evidence="7 8" id="KW-0472">Membrane</keyword>
<dbReference type="GO" id="GO:0009847">
    <property type="term" value="P:spore germination"/>
    <property type="evidence" value="ECO:0007669"/>
    <property type="project" value="InterPro"/>
</dbReference>
<dbReference type="GO" id="GO:0016020">
    <property type="term" value="C:membrane"/>
    <property type="evidence" value="ECO:0007669"/>
    <property type="project" value="UniProtKB-SubCell"/>
</dbReference>
<dbReference type="OrthoDB" id="2078716at2"/>
<keyword evidence="6 8" id="KW-1133">Transmembrane helix</keyword>
<evidence type="ECO:0000313" key="9">
    <source>
        <dbReference type="EMBL" id="AZU64118.1"/>
    </source>
</evidence>
<evidence type="ECO:0000256" key="8">
    <source>
        <dbReference type="SAM" id="Phobius"/>
    </source>
</evidence>
<reference evidence="9 10" key="1">
    <citation type="submission" date="2017-07" db="EMBL/GenBank/DDBJ databases">
        <title>The complete genome sequence of Bacillus mesonae strain H20-5, an efficient strain improving plant abiotic stress resistance.</title>
        <authorList>
            <person name="Kim S.Y."/>
            <person name="Song H."/>
            <person name="Sang M.K."/>
            <person name="Weon H.-Y."/>
            <person name="Song J."/>
        </authorList>
    </citation>
    <scope>NUCLEOTIDE SEQUENCE [LARGE SCALE GENOMIC DNA]</scope>
    <source>
        <strain evidence="9 10">H20-5</strain>
    </source>
</reference>
<feature type="transmembrane region" description="Helical" evidence="8">
    <location>
        <begin position="344"/>
        <end position="366"/>
    </location>
</feature>
<keyword evidence="4" id="KW-0309">Germination</keyword>
<protein>
    <submittedName>
        <fullName evidence="9">Uncharacterized protein</fullName>
    </submittedName>
</protein>
<feature type="transmembrane region" description="Helical" evidence="8">
    <location>
        <begin position="227"/>
        <end position="248"/>
    </location>
</feature>
<evidence type="ECO:0000256" key="1">
    <source>
        <dbReference type="ARBA" id="ARBA00004141"/>
    </source>
</evidence>
<dbReference type="STRING" id="1193713.GCA_001636315_01768"/>
<dbReference type="PANTHER" id="PTHR34975:SF2">
    <property type="entry name" value="SPORE GERMINATION PROTEIN A2"/>
    <property type="match status" value="1"/>
</dbReference>
<feature type="transmembrane region" description="Helical" evidence="8">
    <location>
        <begin position="43"/>
        <end position="65"/>
    </location>
</feature>
<dbReference type="AlphaFoldDB" id="A0A3Q9QY29"/>
<organism evidence="9 10">
    <name type="scientific">Neobacillus mesonae</name>
    <dbReference type="NCBI Taxonomy" id="1193713"/>
    <lineage>
        <taxon>Bacteria</taxon>
        <taxon>Bacillati</taxon>
        <taxon>Bacillota</taxon>
        <taxon>Bacilli</taxon>
        <taxon>Bacillales</taxon>
        <taxon>Bacillaceae</taxon>
        <taxon>Neobacillus</taxon>
    </lineage>
</organism>
<feature type="transmembrane region" description="Helical" evidence="8">
    <location>
        <begin position="314"/>
        <end position="332"/>
    </location>
</feature>
<keyword evidence="10" id="KW-1185">Reference proteome</keyword>
<dbReference type="EMBL" id="CP022572">
    <property type="protein sequence ID" value="AZU64118.1"/>
    <property type="molecule type" value="Genomic_DNA"/>
</dbReference>
<comment type="subcellular location">
    <subcellularLocation>
        <location evidence="1">Membrane</location>
        <topology evidence="1">Multi-pass membrane protein</topology>
    </subcellularLocation>
</comment>
<evidence type="ECO:0000256" key="6">
    <source>
        <dbReference type="ARBA" id="ARBA00022989"/>
    </source>
</evidence>